<dbReference type="Gene3D" id="1.10.510.10">
    <property type="entry name" value="Transferase(Phosphotransferase) domain 1"/>
    <property type="match status" value="2"/>
</dbReference>
<proteinExistence type="inferred from homology"/>
<dbReference type="GO" id="GO:0004715">
    <property type="term" value="F:non-membrane spanning protein tyrosine kinase activity"/>
    <property type="evidence" value="ECO:0007669"/>
    <property type="project" value="UniProtKB-EC"/>
</dbReference>
<evidence type="ECO:0000256" key="7">
    <source>
        <dbReference type="PROSITE-ProRule" id="PRU00023"/>
    </source>
</evidence>
<name>A0AAD9K4T4_9ANNE</name>
<dbReference type="InterPro" id="IPR000980">
    <property type="entry name" value="SH2"/>
</dbReference>
<evidence type="ECO:0000256" key="3">
    <source>
        <dbReference type="ARBA" id="ARBA00022777"/>
    </source>
</evidence>
<dbReference type="SUPFAM" id="SSF48403">
    <property type="entry name" value="Ankyrin repeat"/>
    <property type="match status" value="1"/>
</dbReference>
<dbReference type="SMART" id="SM00248">
    <property type="entry name" value="ANK"/>
    <property type="match status" value="4"/>
</dbReference>
<gene>
    <name evidence="13" type="ORF">LSH36_58g09021</name>
</gene>
<comment type="catalytic activity">
    <reaction evidence="6 10">
        <text>L-tyrosyl-[protein] + ATP = O-phospho-L-tyrosyl-[protein] + ADP + H(+)</text>
        <dbReference type="Rhea" id="RHEA:10596"/>
        <dbReference type="Rhea" id="RHEA-COMP:10136"/>
        <dbReference type="Rhea" id="RHEA-COMP:20101"/>
        <dbReference type="ChEBI" id="CHEBI:15378"/>
        <dbReference type="ChEBI" id="CHEBI:30616"/>
        <dbReference type="ChEBI" id="CHEBI:46858"/>
        <dbReference type="ChEBI" id="CHEBI:61978"/>
        <dbReference type="ChEBI" id="CHEBI:456216"/>
        <dbReference type="EC" id="2.7.10.2"/>
    </reaction>
</comment>
<keyword evidence="14" id="KW-1185">Reference proteome</keyword>
<feature type="domain" description="Protein kinase" evidence="12">
    <location>
        <begin position="361"/>
        <end position="559"/>
    </location>
</feature>
<dbReference type="InterPro" id="IPR017441">
    <property type="entry name" value="Protein_kinase_ATP_BS"/>
</dbReference>
<dbReference type="InterPro" id="IPR036770">
    <property type="entry name" value="Ankyrin_rpt-contain_sf"/>
</dbReference>
<keyword evidence="7" id="KW-0040">ANK repeat</keyword>
<dbReference type="PROSITE" id="PS50011">
    <property type="entry name" value="PROTEIN_KINASE_DOM"/>
    <property type="match status" value="1"/>
</dbReference>
<dbReference type="SMART" id="SM00252">
    <property type="entry name" value="SH2"/>
    <property type="match status" value="1"/>
</dbReference>
<evidence type="ECO:0000256" key="10">
    <source>
        <dbReference type="RuleBase" id="RU362096"/>
    </source>
</evidence>
<feature type="domain" description="SH2" evidence="11">
    <location>
        <begin position="23"/>
        <end position="115"/>
    </location>
</feature>
<dbReference type="Gene3D" id="3.30.200.20">
    <property type="entry name" value="Phosphorylase Kinase, domain 1"/>
    <property type="match status" value="1"/>
</dbReference>
<feature type="binding site" evidence="9">
    <location>
        <position position="397"/>
    </location>
    <ligand>
        <name>ATP</name>
        <dbReference type="ChEBI" id="CHEBI:30616"/>
    </ligand>
</feature>
<dbReference type="Pfam" id="PF12796">
    <property type="entry name" value="Ank_2"/>
    <property type="match status" value="1"/>
</dbReference>
<dbReference type="AlphaFoldDB" id="A0AAD9K4T4"/>
<dbReference type="Proteomes" id="UP001208570">
    <property type="component" value="Unassembled WGS sequence"/>
</dbReference>
<dbReference type="Pfam" id="PF07714">
    <property type="entry name" value="PK_Tyr_Ser-Thr"/>
    <property type="match status" value="1"/>
</dbReference>
<keyword evidence="1 10" id="KW-0808">Transferase</keyword>
<evidence type="ECO:0000259" key="11">
    <source>
        <dbReference type="PROSITE" id="PS50001"/>
    </source>
</evidence>
<comment type="caution">
    <text evidence="13">The sequence shown here is derived from an EMBL/GenBank/DDBJ whole genome shotgun (WGS) entry which is preliminary data.</text>
</comment>
<dbReference type="Pfam" id="PF00017">
    <property type="entry name" value="SH2"/>
    <property type="match status" value="1"/>
</dbReference>
<evidence type="ECO:0000313" key="14">
    <source>
        <dbReference type="Proteomes" id="UP001208570"/>
    </source>
</evidence>
<dbReference type="SMART" id="SM00219">
    <property type="entry name" value="TyrKc"/>
    <property type="match status" value="1"/>
</dbReference>
<dbReference type="PROSITE" id="PS00109">
    <property type="entry name" value="PROTEIN_KINASE_TYR"/>
    <property type="match status" value="1"/>
</dbReference>
<evidence type="ECO:0000256" key="1">
    <source>
        <dbReference type="ARBA" id="ARBA00022679"/>
    </source>
</evidence>
<evidence type="ECO:0000256" key="8">
    <source>
        <dbReference type="PROSITE-ProRule" id="PRU00191"/>
    </source>
</evidence>
<reference evidence="13" key="1">
    <citation type="journal article" date="2023" name="Mol. Biol. Evol.">
        <title>Third-Generation Sequencing Reveals the Adaptive Role of the Epigenome in Three Deep-Sea Polychaetes.</title>
        <authorList>
            <person name="Perez M."/>
            <person name="Aroh O."/>
            <person name="Sun Y."/>
            <person name="Lan Y."/>
            <person name="Juniper S.K."/>
            <person name="Young C.R."/>
            <person name="Angers B."/>
            <person name="Qian P.Y."/>
        </authorList>
    </citation>
    <scope>NUCLEOTIDE SEQUENCE</scope>
    <source>
        <strain evidence="13">P08H-3</strain>
    </source>
</reference>
<evidence type="ECO:0000256" key="5">
    <source>
        <dbReference type="ARBA" id="ARBA00023137"/>
    </source>
</evidence>
<evidence type="ECO:0000256" key="4">
    <source>
        <dbReference type="ARBA" id="ARBA00022840"/>
    </source>
</evidence>
<dbReference type="PROSITE" id="PS50088">
    <property type="entry name" value="ANK_REPEAT"/>
    <property type="match status" value="1"/>
</dbReference>
<evidence type="ECO:0000256" key="2">
    <source>
        <dbReference type="ARBA" id="ARBA00022741"/>
    </source>
</evidence>
<protein>
    <recommendedName>
        <fullName evidence="10">Tyrosine-protein kinase</fullName>
        <ecNumber evidence="10">2.7.10.2</ecNumber>
    </recommendedName>
</protein>
<comment type="similarity">
    <text evidence="10">Belongs to the protein kinase superfamily. Tyr protein kinase family.</text>
</comment>
<dbReference type="EC" id="2.7.10.2" evidence="10"/>
<dbReference type="EMBL" id="JAODUP010000058">
    <property type="protein sequence ID" value="KAK2164832.1"/>
    <property type="molecule type" value="Genomic_DNA"/>
</dbReference>
<accession>A0AAD9K4T4</accession>
<organism evidence="13 14">
    <name type="scientific">Paralvinella palmiformis</name>
    <dbReference type="NCBI Taxonomy" id="53620"/>
    <lineage>
        <taxon>Eukaryota</taxon>
        <taxon>Metazoa</taxon>
        <taxon>Spiralia</taxon>
        <taxon>Lophotrochozoa</taxon>
        <taxon>Annelida</taxon>
        <taxon>Polychaeta</taxon>
        <taxon>Sedentaria</taxon>
        <taxon>Canalipalpata</taxon>
        <taxon>Terebellida</taxon>
        <taxon>Terebelliformia</taxon>
        <taxon>Alvinellidae</taxon>
        <taxon>Paralvinella</taxon>
    </lineage>
</organism>
<dbReference type="PROSITE" id="PS00107">
    <property type="entry name" value="PROTEIN_KINASE_ATP"/>
    <property type="match status" value="1"/>
</dbReference>
<dbReference type="Gene3D" id="1.25.40.20">
    <property type="entry name" value="Ankyrin repeat-containing domain"/>
    <property type="match status" value="2"/>
</dbReference>
<dbReference type="PANTHER" id="PTHR24418">
    <property type="entry name" value="TYROSINE-PROTEIN KINASE"/>
    <property type="match status" value="1"/>
</dbReference>
<dbReference type="PROSITE" id="PS50001">
    <property type="entry name" value="SH2"/>
    <property type="match status" value="1"/>
</dbReference>
<keyword evidence="2 9" id="KW-0547">Nucleotide-binding</keyword>
<dbReference type="SUPFAM" id="SSF55550">
    <property type="entry name" value="SH2 domain"/>
    <property type="match status" value="2"/>
</dbReference>
<keyword evidence="8" id="KW-0727">SH2 domain</keyword>
<evidence type="ECO:0000256" key="6">
    <source>
        <dbReference type="ARBA" id="ARBA00051245"/>
    </source>
</evidence>
<sequence>MITNSELEEDKNALNAKLSHLAWYHGNISRTLAETRLDRFTEEGMFLIRQNMLCPTEFVLSLFHDGKCYHYMIENIADDYYFKMPKGDPHEGLDNLVKYHHEAEHGLPSRLLSPCPEGTLPPSYSITVGYTNLLHAAVNEGNTNLVKSILCNKRCPDLNWKDETGITALHLACMQGKEEIALCLLQCDSIKVNVLDVDGYTPLHRACQSNHSTLVRMLIKANANPQKSHKETQNVPLHEAALGGHKATVKNATAILMDKGMQSGYFLVRRSDVDKKIKLFYFTSGPLLQSIEMFVEHYCCYYDGLPHLLTHAIDKDGVVRSMENGAIVDKVSLNPVMVEALPPRLKPPTGKDFLEIKLQDLELGAELGQGEYGSVLRGKWKMPHLSGEVEWQAVAIKTLNEDLVTNDTESFLAEAKVMLNFDHPCIVRLIGVCHGPPLMLIQELLPNGSLLDFLLDYPERINLRSDIFRWAGQIAMGMNYLESKKFVHRDLAARNILLKDKTKVVEMIERGERLSRPNNCPENVYAKMLQCWQYEPMDRPAFKTLFNFFKSMMVYTNVK</sequence>
<dbReference type="InterPro" id="IPR001245">
    <property type="entry name" value="Ser-Thr/Tyr_kinase_cat_dom"/>
</dbReference>
<dbReference type="InterPro" id="IPR008266">
    <property type="entry name" value="Tyr_kinase_AS"/>
</dbReference>
<dbReference type="InterPro" id="IPR011009">
    <property type="entry name" value="Kinase-like_dom_sf"/>
</dbReference>
<dbReference type="CDD" id="cd00173">
    <property type="entry name" value="SH2"/>
    <property type="match status" value="1"/>
</dbReference>
<keyword evidence="4 9" id="KW-0067">ATP-binding</keyword>
<dbReference type="InterPro" id="IPR000719">
    <property type="entry name" value="Prot_kinase_dom"/>
</dbReference>
<dbReference type="PROSITE" id="PS50297">
    <property type="entry name" value="ANK_REP_REGION"/>
    <property type="match status" value="1"/>
</dbReference>
<dbReference type="InterPro" id="IPR002110">
    <property type="entry name" value="Ankyrin_rpt"/>
</dbReference>
<dbReference type="InterPro" id="IPR036860">
    <property type="entry name" value="SH2_dom_sf"/>
</dbReference>
<dbReference type="InterPro" id="IPR050198">
    <property type="entry name" value="Non-receptor_tyrosine_kinases"/>
</dbReference>
<evidence type="ECO:0000313" key="13">
    <source>
        <dbReference type="EMBL" id="KAK2164832.1"/>
    </source>
</evidence>
<dbReference type="SUPFAM" id="SSF56112">
    <property type="entry name" value="Protein kinase-like (PK-like)"/>
    <property type="match status" value="1"/>
</dbReference>
<feature type="repeat" description="ANK" evidence="7">
    <location>
        <begin position="198"/>
        <end position="230"/>
    </location>
</feature>
<dbReference type="GO" id="GO:0005524">
    <property type="term" value="F:ATP binding"/>
    <property type="evidence" value="ECO:0007669"/>
    <property type="project" value="UniProtKB-UniRule"/>
</dbReference>
<dbReference type="InterPro" id="IPR020635">
    <property type="entry name" value="Tyr_kinase_cat_dom"/>
</dbReference>
<keyword evidence="5 10" id="KW-0829">Tyrosine-protein kinase</keyword>
<evidence type="ECO:0000256" key="9">
    <source>
        <dbReference type="PROSITE-ProRule" id="PRU10141"/>
    </source>
</evidence>
<keyword evidence="3 10" id="KW-0418">Kinase</keyword>
<evidence type="ECO:0000259" key="12">
    <source>
        <dbReference type="PROSITE" id="PS50011"/>
    </source>
</evidence>
<dbReference type="Gene3D" id="3.30.505.10">
    <property type="entry name" value="SH2 domain"/>
    <property type="match status" value="1"/>
</dbReference>